<proteinExistence type="predicted"/>
<evidence type="ECO:0000259" key="1">
    <source>
        <dbReference type="PROSITE" id="PS50943"/>
    </source>
</evidence>
<dbReference type="CDD" id="cd00093">
    <property type="entry name" value="HTH_XRE"/>
    <property type="match status" value="1"/>
</dbReference>
<dbReference type="PROSITE" id="PS50943">
    <property type="entry name" value="HTH_CROC1"/>
    <property type="match status" value="1"/>
</dbReference>
<evidence type="ECO:0000313" key="2">
    <source>
        <dbReference type="EMBL" id="UXZ95751.1"/>
    </source>
</evidence>
<dbReference type="InterPro" id="IPR010982">
    <property type="entry name" value="Lambda_DNA-bd_dom_sf"/>
</dbReference>
<dbReference type="InterPro" id="IPR001387">
    <property type="entry name" value="Cro/C1-type_HTH"/>
</dbReference>
<protein>
    <submittedName>
        <fullName evidence="2">Helix-turn-helix domain-containing protein</fullName>
    </submittedName>
</protein>
<feature type="domain" description="HTH cro/C1-type" evidence="1">
    <location>
        <begin position="20"/>
        <end position="72"/>
    </location>
</feature>
<dbReference type="Proteomes" id="UP001063228">
    <property type="component" value="Chromosome"/>
</dbReference>
<dbReference type="Pfam" id="PF01381">
    <property type="entry name" value="HTH_3"/>
    <property type="match status" value="1"/>
</dbReference>
<evidence type="ECO:0000313" key="3">
    <source>
        <dbReference type="Proteomes" id="UP001063228"/>
    </source>
</evidence>
<dbReference type="SMART" id="SM00530">
    <property type="entry name" value="HTH_XRE"/>
    <property type="match status" value="1"/>
</dbReference>
<dbReference type="EMBL" id="CP081201">
    <property type="protein sequence ID" value="UXZ95751.1"/>
    <property type="molecule type" value="Genomic_DNA"/>
</dbReference>
<name>A0ABY6FDQ6_9PSED</name>
<dbReference type="RefSeq" id="WP_122394607.1">
    <property type="nucleotide sequence ID" value="NZ_CP081201.1"/>
</dbReference>
<organism evidence="2 3">
    <name type="scientific">Pseudomonas phytophila</name>
    <dbReference type="NCBI Taxonomy" id="2867264"/>
    <lineage>
        <taxon>Bacteria</taxon>
        <taxon>Pseudomonadati</taxon>
        <taxon>Pseudomonadota</taxon>
        <taxon>Gammaproteobacteria</taxon>
        <taxon>Pseudomonadales</taxon>
        <taxon>Pseudomonadaceae</taxon>
        <taxon>Pseudomonas</taxon>
    </lineage>
</organism>
<reference evidence="2" key="1">
    <citation type="submission" date="2021-08" db="EMBL/GenBank/DDBJ databases">
        <title>Complete genome sequence of Pseudomonas phytophila.</title>
        <authorList>
            <person name="Weir B.S."/>
            <person name="Templeton M.D."/>
            <person name="Arshed S."/>
            <person name="Andersen M.T."/>
            <person name="Jayaraman J."/>
        </authorList>
    </citation>
    <scope>NUCLEOTIDE SEQUENCE</scope>
    <source>
        <strain evidence="2">ICMP 23753</strain>
    </source>
</reference>
<dbReference type="SUPFAM" id="SSF47413">
    <property type="entry name" value="lambda repressor-like DNA-binding domains"/>
    <property type="match status" value="1"/>
</dbReference>
<keyword evidence="3" id="KW-1185">Reference proteome</keyword>
<gene>
    <name evidence="2" type="ORF">K3169_26125</name>
</gene>
<dbReference type="Gene3D" id="1.10.260.40">
    <property type="entry name" value="lambda repressor-like DNA-binding domains"/>
    <property type="match status" value="1"/>
</dbReference>
<accession>A0ABY6FDQ6</accession>
<sequence>MLDLSFSKPSEIVKRLCERLRTERLAQQMTQADVAGRAGVATNTVANLEAGRNVGFESLVRVAMVLGRSKELEGLFLPKLDSLEDIHRYESTAHRHRVRGKSGDA</sequence>